<dbReference type="Proteomes" id="UP000324222">
    <property type="component" value="Unassembled WGS sequence"/>
</dbReference>
<evidence type="ECO:0000256" key="2">
    <source>
        <dbReference type="SAM" id="Phobius"/>
    </source>
</evidence>
<sequence>MALRNHSAVTVDSTDSDQNRLLPEHSPTSHSSDNAWSSVRRVILVHGVPQRILLSLVPPLVYPQYQQVYSDLRGPLLVVTTLATIILYGLHNPEQALAWELLTTTKLSLGYWLGFSLLAFLLGHCFGTTLTLPQLASLAGYSLTGHCLVLLGAELLHQEENHTVFFLLTTLFGGLATGRLVLLVLARTPKPPHRRYRVGCVTCLPRVKEVEGSLSRRWTCWKVDRREALSAMASLSALSHSSRSSAELNEGREKKKKT</sequence>
<organism evidence="3 4">
    <name type="scientific">Portunus trituberculatus</name>
    <name type="common">Swimming crab</name>
    <name type="synonym">Neptunus trituberculatus</name>
    <dbReference type="NCBI Taxonomy" id="210409"/>
    <lineage>
        <taxon>Eukaryota</taxon>
        <taxon>Metazoa</taxon>
        <taxon>Ecdysozoa</taxon>
        <taxon>Arthropoda</taxon>
        <taxon>Crustacea</taxon>
        <taxon>Multicrustacea</taxon>
        <taxon>Malacostraca</taxon>
        <taxon>Eumalacostraca</taxon>
        <taxon>Eucarida</taxon>
        <taxon>Decapoda</taxon>
        <taxon>Pleocyemata</taxon>
        <taxon>Brachyura</taxon>
        <taxon>Eubrachyura</taxon>
        <taxon>Portunoidea</taxon>
        <taxon>Portunidae</taxon>
        <taxon>Portuninae</taxon>
        <taxon>Portunus</taxon>
    </lineage>
</organism>
<evidence type="ECO:0000313" key="3">
    <source>
        <dbReference type="EMBL" id="MPC14537.1"/>
    </source>
</evidence>
<feature type="compositionally biased region" description="Basic and acidic residues" evidence="1">
    <location>
        <begin position="249"/>
        <end position="258"/>
    </location>
</feature>
<evidence type="ECO:0000313" key="4">
    <source>
        <dbReference type="Proteomes" id="UP000324222"/>
    </source>
</evidence>
<name>A0A5B7CXJ1_PORTR</name>
<keyword evidence="2" id="KW-0812">Transmembrane</keyword>
<keyword evidence="4" id="KW-1185">Reference proteome</keyword>
<gene>
    <name evidence="3" type="primary">Yipf3</name>
    <name evidence="3" type="ORF">E2C01_007305</name>
</gene>
<protein>
    <submittedName>
        <fullName evidence="3">Protein YIPF3</fullName>
    </submittedName>
</protein>
<feature type="region of interest" description="Disordered" evidence="1">
    <location>
        <begin position="1"/>
        <end position="33"/>
    </location>
</feature>
<feature type="compositionally biased region" description="Low complexity" evidence="1">
    <location>
        <begin position="239"/>
        <end position="248"/>
    </location>
</feature>
<reference evidence="3 4" key="1">
    <citation type="submission" date="2019-05" db="EMBL/GenBank/DDBJ databases">
        <title>Another draft genome of Portunus trituberculatus and its Hox gene families provides insights of decapod evolution.</title>
        <authorList>
            <person name="Jeong J.-H."/>
            <person name="Song I."/>
            <person name="Kim S."/>
            <person name="Choi T."/>
            <person name="Kim D."/>
            <person name="Ryu S."/>
            <person name="Kim W."/>
        </authorList>
    </citation>
    <scope>NUCLEOTIDE SEQUENCE [LARGE SCALE GENOMIC DNA]</scope>
    <source>
        <tissue evidence="3">Muscle</tissue>
    </source>
</reference>
<proteinExistence type="predicted"/>
<keyword evidence="2" id="KW-1133">Transmembrane helix</keyword>
<dbReference type="OrthoDB" id="10256463at2759"/>
<feature type="transmembrane region" description="Helical" evidence="2">
    <location>
        <begin position="111"/>
        <end position="131"/>
    </location>
</feature>
<dbReference type="EMBL" id="VSRR010000359">
    <property type="protein sequence ID" value="MPC14537.1"/>
    <property type="molecule type" value="Genomic_DNA"/>
</dbReference>
<accession>A0A5B7CXJ1</accession>
<keyword evidence="2" id="KW-0472">Membrane</keyword>
<evidence type="ECO:0000256" key="1">
    <source>
        <dbReference type="SAM" id="MobiDB-lite"/>
    </source>
</evidence>
<feature type="region of interest" description="Disordered" evidence="1">
    <location>
        <begin position="239"/>
        <end position="258"/>
    </location>
</feature>
<dbReference type="AlphaFoldDB" id="A0A5B7CXJ1"/>
<comment type="caution">
    <text evidence="3">The sequence shown here is derived from an EMBL/GenBank/DDBJ whole genome shotgun (WGS) entry which is preliminary data.</text>
</comment>
<feature type="transmembrane region" description="Helical" evidence="2">
    <location>
        <begin position="163"/>
        <end position="186"/>
    </location>
</feature>